<keyword evidence="3" id="KW-1003">Cell membrane</keyword>
<keyword evidence="9" id="KW-1185">Reference proteome</keyword>
<keyword evidence="4 7" id="KW-0812">Transmembrane</keyword>
<dbReference type="GO" id="GO:0005886">
    <property type="term" value="C:plasma membrane"/>
    <property type="evidence" value="ECO:0007669"/>
    <property type="project" value="UniProtKB-SubCell"/>
</dbReference>
<dbReference type="PANTHER" id="PTHR33884:SF3">
    <property type="entry name" value="UPF0410 PROTEIN YMGE"/>
    <property type="match status" value="1"/>
</dbReference>
<name>A0A5R8KJB1_9BACT</name>
<dbReference type="Proteomes" id="UP000306196">
    <property type="component" value="Unassembled WGS sequence"/>
</dbReference>
<evidence type="ECO:0000256" key="4">
    <source>
        <dbReference type="ARBA" id="ARBA00022692"/>
    </source>
</evidence>
<dbReference type="Pfam" id="PF04226">
    <property type="entry name" value="Transgly_assoc"/>
    <property type="match status" value="1"/>
</dbReference>
<protein>
    <submittedName>
        <fullName evidence="8">GlsB/YeaQ/YmgE family stress response membrane protein</fullName>
    </submittedName>
</protein>
<accession>A0A5R8KJB1</accession>
<feature type="transmembrane region" description="Helical" evidence="7">
    <location>
        <begin position="62"/>
        <end position="81"/>
    </location>
</feature>
<evidence type="ECO:0000256" key="2">
    <source>
        <dbReference type="ARBA" id="ARBA00011006"/>
    </source>
</evidence>
<evidence type="ECO:0000256" key="5">
    <source>
        <dbReference type="ARBA" id="ARBA00022989"/>
    </source>
</evidence>
<sequence length="83" mass="8693">MGFLSWILLGLVAGAIAKLIMPGDDKGGCFMTMLLGIVGAIVGGWIGSLLGFGTVTNFDFRSLFVAIVGSLVLLGIGRMIFKR</sequence>
<gene>
    <name evidence="8" type="ORF">FEM03_03170</name>
</gene>
<evidence type="ECO:0000256" key="3">
    <source>
        <dbReference type="ARBA" id="ARBA00022475"/>
    </source>
</evidence>
<dbReference type="OrthoDB" id="9811343at2"/>
<evidence type="ECO:0000313" key="9">
    <source>
        <dbReference type="Proteomes" id="UP000306196"/>
    </source>
</evidence>
<dbReference type="PANTHER" id="PTHR33884">
    <property type="entry name" value="UPF0410 PROTEIN YMGE"/>
    <property type="match status" value="1"/>
</dbReference>
<feature type="transmembrane region" description="Helical" evidence="7">
    <location>
        <begin position="33"/>
        <end position="55"/>
    </location>
</feature>
<reference evidence="8 9" key="1">
    <citation type="submission" date="2019-05" db="EMBL/GenBank/DDBJ databases">
        <title>Verrucobacter flavum gen. nov., sp. nov. a new member of the family Verrucomicrobiaceae.</title>
        <authorList>
            <person name="Szuroczki S."/>
            <person name="Abbaszade G."/>
            <person name="Szabo A."/>
            <person name="Felfoldi T."/>
            <person name="Schumann P."/>
            <person name="Boka K."/>
            <person name="Keki Z."/>
            <person name="Toumi M."/>
            <person name="Toth E."/>
        </authorList>
    </citation>
    <scope>NUCLEOTIDE SEQUENCE [LARGE SCALE GENOMIC DNA]</scope>
    <source>
        <strain evidence="8 9">MG-N-17</strain>
    </source>
</reference>
<dbReference type="AlphaFoldDB" id="A0A5R8KJB1"/>
<proteinExistence type="inferred from homology"/>
<evidence type="ECO:0000256" key="1">
    <source>
        <dbReference type="ARBA" id="ARBA00004651"/>
    </source>
</evidence>
<dbReference type="EMBL" id="VAUV01000002">
    <property type="protein sequence ID" value="TLD72372.1"/>
    <property type="molecule type" value="Genomic_DNA"/>
</dbReference>
<keyword evidence="5 7" id="KW-1133">Transmembrane helix</keyword>
<evidence type="ECO:0000256" key="6">
    <source>
        <dbReference type="ARBA" id="ARBA00023136"/>
    </source>
</evidence>
<dbReference type="RefSeq" id="WP_138084728.1">
    <property type="nucleotide sequence ID" value="NZ_VAUV01000002.1"/>
</dbReference>
<comment type="caution">
    <text evidence="8">The sequence shown here is derived from an EMBL/GenBank/DDBJ whole genome shotgun (WGS) entry which is preliminary data.</text>
</comment>
<comment type="subcellular location">
    <subcellularLocation>
        <location evidence="1">Cell membrane</location>
        <topology evidence="1">Multi-pass membrane protein</topology>
    </subcellularLocation>
</comment>
<evidence type="ECO:0000313" key="8">
    <source>
        <dbReference type="EMBL" id="TLD72372.1"/>
    </source>
</evidence>
<organism evidence="8 9">
    <name type="scientific">Phragmitibacter flavus</name>
    <dbReference type="NCBI Taxonomy" id="2576071"/>
    <lineage>
        <taxon>Bacteria</taxon>
        <taxon>Pseudomonadati</taxon>
        <taxon>Verrucomicrobiota</taxon>
        <taxon>Verrucomicrobiia</taxon>
        <taxon>Verrucomicrobiales</taxon>
        <taxon>Verrucomicrobiaceae</taxon>
        <taxon>Phragmitibacter</taxon>
    </lineage>
</organism>
<comment type="similarity">
    <text evidence="2">Belongs to the UPF0410 family.</text>
</comment>
<keyword evidence="6 7" id="KW-0472">Membrane</keyword>
<evidence type="ECO:0000256" key="7">
    <source>
        <dbReference type="SAM" id="Phobius"/>
    </source>
</evidence>
<dbReference type="InterPro" id="IPR007341">
    <property type="entry name" value="Transgly_assoc"/>
</dbReference>